<feature type="region of interest" description="Disordered" evidence="1">
    <location>
        <begin position="1"/>
        <end position="78"/>
    </location>
</feature>
<accession>X1DAL5</accession>
<evidence type="ECO:0000256" key="1">
    <source>
        <dbReference type="SAM" id="MobiDB-lite"/>
    </source>
</evidence>
<feature type="non-terminal residue" evidence="3">
    <location>
        <position position="1"/>
    </location>
</feature>
<comment type="caution">
    <text evidence="3">The sequence shown here is derived from an EMBL/GenBank/DDBJ whole genome shotgun (WGS) entry which is preliminary data.</text>
</comment>
<protein>
    <submittedName>
        <fullName evidence="3">Uncharacterized protein</fullName>
    </submittedName>
</protein>
<sequence>KQRRVGLQKKVSSIFTGVPIPKDNGAQQPSGTPAPERPNYAPPSHLSGTTEKPQQPVQSPPKAAPAKQPKPDVTVKTARQIPWQQTLERIKTKLFTPKPGVSPAKQKAMVILVPVLFLIMIFAFTRVLSSPSPKITGAQSFGPSKAIAGSNNEIDWQIPEPYPTTLRDPMQFGSVTTAQGGPGKLIVKGIVYSKNKPSAVIGNQIVHEGEKVFDATVVKINKDSVEFEMNGKRWTQKVQR</sequence>
<evidence type="ECO:0000256" key="2">
    <source>
        <dbReference type="SAM" id="Phobius"/>
    </source>
</evidence>
<evidence type="ECO:0000313" key="3">
    <source>
        <dbReference type="EMBL" id="GAH02104.1"/>
    </source>
</evidence>
<keyword evidence="2" id="KW-0812">Transmembrane</keyword>
<name>X1DAL5_9ZZZZ</name>
<feature type="transmembrane region" description="Helical" evidence="2">
    <location>
        <begin position="108"/>
        <end position="128"/>
    </location>
</feature>
<reference evidence="3" key="1">
    <citation type="journal article" date="2014" name="Front. Microbiol.">
        <title>High frequency of phylogenetically diverse reductive dehalogenase-homologous genes in deep subseafloor sedimentary metagenomes.</title>
        <authorList>
            <person name="Kawai M."/>
            <person name="Futagami T."/>
            <person name="Toyoda A."/>
            <person name="Takaki Y."/>
            <person name="Nishi S."/>
            <person name="Hori S."/>
            <person name="Arai W."/>
            <person name="Tsubouchi T."/>
            <person name="Morono Y."/>
            <person name="Uchiyama I."/>
            <person name="Ito T."/>
            <person name="Fujiyama A."/>
            <person name="Inagaki F."/>
            <person name="Takami H."/>
        </authorList>
    </citation>
    <scope>NUCLEOTIDE SEQUENCE</scope>
    <source>
        <strain evidence="3">Expedition CK06-06</strain>
    </source>
</reference>
<gene>
    <name evidence="3" type="ORF">S01H4_47792</name>
</gene>
<keyword evidence="2" id="KW-1133">Transmembrane helix</keyword>
<keyword evidence="2" id="KW-0472">Membrane</keyword>
<proteinExistence type="predicted"/>
<dbReference type="EMBL" id="BART01026870">
    <property type="protein sequence ID" value="GAH02104.1"/>
    <property type="molecule type" value="Genomic_DNA"/>
</dbReference>
<organism evidence="3">
    <name type="scientific">marine sediment metagenome</name>
    <dbReference type="NCBI Taxonomy" id="412755"/>
    <lineage>
        <taxon>unclassified sequences</taxon>
        <taxon>metagenomes</taxon>
        <taxon>ecological metagenomes</taxon>
    </lineage>
</organism>
<dbReference type="AlphaFoldDB" id="X1DAL5"/>